<feature type="region of interest" description="Disordered" evidence="1">
    <location>
        <begin position="106"/>
        <end position="143"/>
    </location>
</feature>
<proteinExistence type="predicted"/>
<sequence length="143" mass="15916">MQILVHQVTLSQIGPIPIVWAWAPSGAQQQQQQQQHQQQQQQQQEAAPAVKIANNRAARNAPVHYLQQHTKPAGRIETIEYCERSMRNWRRPIIPVSNQQALAAVDQGGPNVAMEGQATPTSQTQDGDRDKDDQEQGALLVEA</sequence>
<evidence type="ECO:0000313" key="3">
    <source>
        <dbReference type="Proteomes" id="UP000245910"/>
    </source>
</evidence>
<organism evidence="2 3">
    <name type="scientific">Fusarium venenatum</name>
    <dbReference type="NCBI Taxonomy" id="56646"/>
    <lineage>
        <taxon>Eukaryota</taxon>
        <taxon>Fungi</taxon>
        <taxon>Dikarya</taxon>
        <taxon>Ascomycota</taxon>
        <taxon>Pezizomycotina</taxon>
        <taxon>Sordariomycetes</taxon>
        <taxon>Hypocreomycetidae</taxon>
        <taxon>Hypocreales</taxon>
        <taxon>Nectriaceae</taxon>
        <taxon>Fusarium</taxon>
    </lineage>
</organism>
<accession>A0A2L2SYE7</accession>
<evidence type="ECO:0000313" key="2">
    <source>
        <dbReference type="EMBL" id="CEI42117.1"/>
    </source>
</evidence>
<feature type="region of interest" description="Disordered" evidence="1">
    <location>
        <begin position="29"/>
        <end position="58"/>
    </location>
</feature>
<dbReference type="EMBL" id="LN649232">
    <property type="protein sequence ID" value="CEI42117.1"/>
    <property type="molecule type" value="Genomic_DNA"/>
</dbReference>
<keyword evidence="3" id="KW-1185">Reference proteome</keyword>
<name>A0A2L2SYE7_9HYPO</name>
<evidence type="ECO:0000256" key="1">
    <source>
        <dbReference type="SAM" id="MobiDB-lite"/>
    </source>
</evidence>
<dbReference type="Proteomes" id="UP000245910">
    <property type="component" value="Chromosome IIII"/>
</dbReference>
<protein>
    <submittedName>
        <fullName evidence="2">Uncharacterized protein</fullName>
    </submittedName>
</protein>
<dbReference type="AlphaFoldDB" id="A0A2L2SYE7"/>
<reference evidence="3" key="1">
    <citation type="submission" date="2014-10" db="EMBL/GenBank/DDBJ databases">
        <authorList>
            <person name="King R."/>
        </authorList>
    </citation>
    <scope>NUCLEOTIDE SEQUENCE [LARGE SCALE GENOMIC DNA]</scope>
    <source>
        <strain evidence="3">A3/5</strain>
    </source>
</reference>
<feature type="compositionally biased region" description="Low complexity" evidence="1">
    <location>
        <begin position="29"/>
        <end position="44"/>
    </location>
</feature>